<keyword evidence="2" id="KW-1185">Reference proteome</keyword>
<proteinExistence type="predicted"/>
<comment type="caution">
    <text evidence="1">The sequence shown here is derived from an EMBL/GenBank/DDBJ whole genome shotgun (WGS) entry which is preliminary data.</text>
</comment>
<dbReference type="Gene3D" id="3.40.710.10">
    <property type="entry name" value="DD-peptidase/beta-lactamase superfamily"/>
    <property type="match status" value="1"/>
</dbReference>
<sequence length="149" mass="16758">MARYRWTIDPAGHGMTAGSFFMRPADMAKIGQLVLNGGVWNGKRIISKKWLDKSTKCDIPIQDASFMKTSQSNAGIPQPTYYGFYWYREVIKTSSGSYPVILASGNGGQYIMILESLDMVVVFTQGNYRSWKAKQAFDMMARYIVQAGK</sequence>
<evidence type="ECO:0008006" key="3">
    <source>
        <dbReference type="Google" id="ProtNLM"/>
    </source>
</evidence>
<accession>A0A7K1XSF8</accession>
<dbReference type="AlphaFoldDB" id="A0A7K1XSF8"/>
<dbReference type="InterPro" id="IPR012338">
    <property type="entry name" value="Beta-lactam/transpept-like"/>
</dbReference>
<dbReference type="SUPFAM" id="SSF56601">
    <property type="entry name" value="beta-lactamase/transpeptidase-like"/>
    <property type="match status" value="1"/>
</dbReference>
<evidence type="ECO:0000313" key="1">
    <source>
        <dbReference type="EMBL" id="MXV13882.1"/>
    </source>
</evidence>
<dbReference type="Proteomes" id="UP000451233">
    <property type="component" value="Unassembled WGS sequence"/>
</dbReference>
<name>A0A7K1XSF8_9SPHI</name>
<gene>
    <name evidence="1" type="ORF">GS398_01085</name>
</gene>
<reference evidence="1 2" key="1">
    <citation type="submission" date="2019-11" db="EMBL/GenBank/DDBJ databases">
        <title>Pedobacter sp. HMF7056 Genome sequencing and assembly.</title>
        <authorList>
            <person name="Kang H."/>
            <person name="Kim H."/>
            <person name="Joh K."/>
        </authorList>
    </citation>
    <scope>NUCLEOTIDE SEQUENCE [LARGE SCALE GENOMIC DNA]</scope>
    <source>
        <strain evidence="1 2">HMF7056</strain>
    </source>
</reference>
<dbReference type="EMBL" id="WVHS01000001">
    <property type="protein sequence ID" value="MXV13882.1"/>
    <property type="molecule type" value="Genomic_DNA"/>
</dbReference>
<organism evidence="1 2">
    <name type="scientific">Hufsiella ginkgonis</name>
    <dbReference type="NCBI Taxonomy" id="2695274"/>
    <lineage>
        <taxon>Bacteria</taxon>
        <taxon>Pseudomonadati</taxon>
        <taxon>Bacteroidota</taxon>
        <taxon>Sphingobacteriia</taxon>
        <taxon>Sphingobacteriales</taxon>
        <taxon>Sphingobacteriaceae</taxon>
        <taxon>Hufsiella</taxon>
    </lineage>
</organism>
<evidence type="ECO:0000313" key="2">
    <source>
        <dbReference type="Proteomes" id="UP000451233"/>
    </source>
</evidence>
<protein>
    <recommendedName>
        <fullName evidence="3">Serine hydrolase</fullName>
    </recommendedName>
</protein>
<dbReference type="RefSeq" id="WP_160904908.1">
    <property type="nucleotide sequence ID" value="NZ_WVHS01000001.1"/>
</dbReference>